<evidence type="ECO:0000313" key="2">
    <source>
        <dbReference type="EMBL" id="MPM37205.1"/>
    </source>
</evidence>
<dbReference type="PANTHER" id="PTHR34987">
    <property type="entry name" value="C, PUTATIVE (AFU_ORTHOLOGUE AFUA_3G02880)-RELATED"/>
    <property type="match status" value="1"/>
</dbReference>
<dbReference type="AlphaFoldDB" id="A0A644Z8I0"/>
<accession>A0A644Z8I0</accession>
<sequence length="565" mass="63289">MVEFLDRRFRRYQSPVRIVAACGAVNPAALLARAGLQPSTQARTGTCLPPGGTLLLDYGCEYFGGVRLVTGYTGSDFQHEAPYRIRLTLGESVSEALGTPDNQHAIHDFTAVALPPMGRAEFGQSAFRFVRLENLESERPFELLEASLVATGLDLEHRGRFESDDPRLNDIWRAAGRTVHLCMQEKLWDGAKRDQLVWMGDMHPELMAIAAIFGKVPVVEESMDCVRDETPLPEFMNRMPGYSLCWVLCQYDWFRHYGDREYLEKQQSYLNGLLDLFCRKVEDREARFIEHNTFIDWAHAEEYDMTAGGFHALMVRGLATGRELALILEEAALSGRLERALARLRQWPVTCGAAKSVCAARVLAGLEEPRAANANKLSREPLRGMSPFHGLNLLEARALAGDEPGCLALVRDYWGAMLDLGSTTFWEHFDVDWIHDGGRIDELPDPRLHDIHREYGRNCFRGWRNSLCHGWGAGVAAFMSRYILGFNIMEPGCRRIEMVPHLGHLREVAGSLPTPYGDIRVRHARRPDGSVATEIDAPGEIAVAAFPARRTKFRPVSGGGPGLRT</sequence>
<gene>
    <name evidence="2" type="ORF">SDC9_83812</name>
</gene>
<dbReference type="GO" id="GO:0005975">
    <property type="term" value="P:carbohydrate metabolic process"/>
    <property type="evidence" value="ECO:0007669"/>
    <property type="project" value="InterPro"/>
</dbReference>
<dbReference type="InterPro" id="IPR008928">
    <property type="entry name" value="6-hairpin_glycosidase_sf"/>
</dbReference>
<organism evidence="2">
    <name type="scientific">bioreactor metagenome</name>
    <dbReference type="NCBI Taxonomy" id="1076179"/>
    <lineage>
        <taxon>unclassified sequences</taxon>
        <taxon>metagenomes</taxon>
        <taxon>ecological metagenomes</taxon>
    </lineage>
</organism>
<dbReference type="EMBL" id="VSSQ01007864">
    <property type="protein sequence ID" value="MPM37205.1"/>
    <property type="molecule type" value="Genomic_DNA"/>
</dbReference>
<feature type="domain" description="Alpha-L-rhamnosidase six-hairpin glycosidase" evidence="1">
    <location>
        <begin position="157"/>
        <end position="306"/>
    </location>
</feature>
<proteinExistence type="predicted"/>
<evidence type="ECO:0000259" key="1">
    <source>
        <dbReference type="Pfam" id="PF17389"/>
    </source>
</evidence>
<name>A0A644Z8I0_9ZZZZ</name>
<dbReference type="Gene3D" id="1.50.10.10">
    <property type="match status" value="1"/>
</dbReference>
<dbReference type="Pfam" id="PF17389">
    <property type="entry name" value="Bac_rhamnosid6H"/>
    <property type="match status" value="1"/>
</dbReference>
<reference evidence="2" key="1">
    <citation type="submission" date="2019-08" db="EMBL/GenBank/DDBJ databases">
        <authorList>
            <person name="Kucharzyk K."/>
            <person name="Murdoch R.W."/>
            <person name="Higgins S."/>
            <person name="Loffler F."/>
        </authorList>
    </citation>
    <scope>NUCLEOTIDE SEQUENCE</scope>
</reference>
<comment type="caution">
    <text evidence="2">The sequence shown here is derived from an EMBL/GenBank/DDBJ whole genome shotgun (WGS) entry which is preliminary data.</text>
</comment>
<dbReference type="InterPro" id="IPR035396">
    <property type="entry name" value="Bac_rhamnosid6H"/>
</dbReference>
<protein>
    <recommendedName>
        <fullName evidence="1">Alpha-L-rhamnosidase six-hairpin glycosidase domain-containing protein</fullName>
    </recommendedName>
</protein>
<dbReference type="PANTHER" id="PTHR34987:SF4">
    <property type="entry name" value="ALPHA-L-RHAMNOSIDASE C-TERMINAL DOMAIN-CONTAINING PROTEIN"/>
    <property type="match status" value="1"/>
</dbReference>
<dbReference type="InterPro" id="IPR012341">
    <property type="entry name" value="6hp_glycosidase-like_sf"/>
</dbReference>
<dbReference type="Gene3D" id="2.60.420.10">
    <property type="entry name" value="Maltose phosphorylase, domain 3"/>
    <property type="match status" value="1"/>
</dbReference>
<dbReference type="SUPFAM" id="SSF48208">
    <property type="entry name" value="Six-hairpin glycosidases"/>
    <property type="match status" value="1"/>
</dbReference>